<organism evidence="8 9">
    <name type="scientific">Terriglobus albidus</name>
    <dbReference type="NCBI Taxonomy" id="1592106"/>
    <lineage>
        <taxon>Bacteria</taxon>
        <taxon>Pseudomonadati</taxon>
        <taxon>Acidobacteriota</taxon>
        <taxon>Terriglobia</taxon>
        <taxon>Terriglobales</taxon>
        <taxon>Acidobacteriaceae</taxon>
        <taxon>Terriglobus</taxon>
    </lineage>
</organism>
<dbReference type="GO" id="GO:0005829">
    <property type="term" value="C:cytosol"/>
    <property type="evidence" value="ECO:0007669"/>
    <property type="project" value="TreeGrafter"/>
</dbReference>
<evidence type="ECO:0000256" key="6">
    <source>
        <dbReference type="RuleBase" id="RU364082"/>
    </source>
</evidence>
<evidence type="ECO:0000256" key="4">
    <source>
        <dbReference type="ARBA" id="ARBA00017099"/>
    </source>
</evidence>
<gene>
    <name evidence="8" type="primary">rfbD</name>
    <name evidence="8" type="ORF">FTW19_15990</name>
</gene>
<name>A0A5B9EBB3_9BACT</name>
<proteinExistence type="inferred from homology"/>
<dbReference type="Gene3D" id="3.90.25.10">
    <property type="entry name" value="UDP-galactose 4-epimerase, domain 1"/>
    <property type="match status" value="1"/>
</dbReference>
<sequence>MGPFFLTGASGQVGSELEPMLNPLGTMATPRRAELDLSDLDAVRRYIRSLRPRWIINPAAYTAVDKAEQEPEMAFRLNAELPQVLGEEAAALDAVVIHFSTDYVFAGVGNTAYVETDPTGPLSVYGASKLAGERALAATGAAHFIFRTSWVYNSTGKNFVRTILRFAREREELRIVADQHGAPTWARDLARLTMHAIRRCEAAGDCLAEARRLGGIYHASDAGETTWFDFARAFLTLAQEKEPVQSWAKLTPIRTEEYPTPARRPTNSRLNCELLQRMLGFTMPAWQDSLRAAMLEI</sequence>
<dbReference type="GO" id="GO:0008831">
    <property type="term" value="F:dTDP-4-dehydrorhamnose reductase activity"/>
    <property type="evidence" value="ECO:0007669"/>
    <property type="project" value="UniProtKB-EC"/>
</dbReference>
<dbReference type="SUPFAM" id="SSF51735">
    <property type="entry name" value="NAD(P)-binding Rossmann-fold domains"/>
    <property type="match status" value="1"/>
</dbReference>
<dbReference type="OrthoDB" id="9803892at2"/>
<evidence type="ECO:0000313" key="8">
    <source>
        <dbReference type="EMBL" id="QEE29362.1"/>
    </source>
</evidence>
<keyword evidence="6 8" id="KW-0560">Oxidoreductase</keyword>
<dbReference type="Proteomes" id="UP000321820">
    <property type="component" value="Chromosome"/>
</dbReference>
<dbReference type="Gene3D" id="3.40.50.720">
    <property type="entry name" value="NAD(P)-binding Rossmann-like Domain"/>
    <property type="match status" value="1"/>
</dbReference>
<evidence type="ECO:0000313" key="9">
    <source>
        <dbReference type="Proteomes" id="UP000321820"/>
    </source>
</evidence>
<dbReference type="GO" id="GO:0019305">
    <property type="term" value="P:dTDP-rhamnose biosynthetic process"/>
    <property type="evidence" value="ECO:0007669"/>
    <property type="project" value="UniProtKB-UniPathway"/>
</dbReference>
<dbReference type="EC" id="1.1.1.133" evidence="3 6"/>
<evidence type="ECO:0000256" key="1">
    <source>
        <dbReference type="ARBA" id="ARBA00004781"/>
    </source>
</evidence>
<dbReference type="EMBL" id="CP042806">
    <property type="protein sequence ID" value="QEE29362.1"/>
    <property type="molecule type" value="Genomic_DNA"/>
</dbReference>
<dbReference type="InterPro" id="IPR036291">
    <property type="entry name" value="NAD(P)-bd_dom_sf"/>
</dbReference>
<dbReference type="InterPro" id="IPR029903">
    <property type="entry name" value="RmlD-like-bd"/>
</dbReference>
<dbReference type="CDD" id="cd05254">
    <property type="entry name" value="dTDP_HR_like_SDR_e"/>
    <property type="match status" value="1"/>
</dbReference>
<accession>A0A5B9EBB3</accession>
<evidence type="ECO:0000256" key="5">
    <source>
        <dbReference type="ARBA" id="ARBA00048200"/>
    </source>
</evidence>
<evidence type="ECO:0000256" key="3">
    <source>
        <dbReference type="ARBA" id="ARBA00012929"/>
    </source>
</evidence>
<dbReference type="RefSeq" id="WP_147648555.1">
    <property type="nucleotide sequence ID" value="NZ_CP042806.1"/>
</dbReference>
<dbReference type="NCBIfam" id="TIGR01214">
    <property type="entry name" value="rmlD"/>
    <property type="match status" value="1"/>
</dbReference>
<dbReference type="KEGG" id="talb:FTW19_15990"/>
<protein>
    <recommendedName>
        <fullName evidence="4 6">dTDP-4-dehydrorhamnose reductase</fullName>
        <ecNumber evidence="3 6">1.1.1.133</ecNumber>
    </recommendedName>
</protein>
<dbReference type="PANTHER" id="PTHR10491">
    <property type="entry name" value="DTDP-4-DEHYDRORHAMNOSE REDUCTASE"/>
    <property type="match status" value="1"/>
</dbReference>
<reference evidence="8 9" key="1">
    <citation type="submission" date="2019-08" db="EMBL/GenBank/DDBJ databases">
        <title>Complete genome sequence of Terriglobus albidus strain ORNL.</title>
        <authorList>
            <person name="Podar M."/>
        </authorList>
    </citation>
    <scope>NUCLEOTIDE SEQUENCE [LARGE SCALE GENOMIC DNA]</scope>
    <source>
        <strain evidence="8 9">ORNL</strain>
    </source>
</reference>
<keyword evidence="6" id="KW-0521">NADP</keyword>
<keyword evidence="9" id="KW-1185">Reference proteome</keyword>
<evidence type="ECO:0000259" key="7">
    <source>
        <dbReference type="Pfam" id="PF04321"/>
    </source>
</evidence>
<dbReference type="UniPathway" id="UPA00124"/>
<comment type="pathway">
    <text evidence="1 6">Carbohydrate biosynthesis; dTDP-L-rhamnose biosynthesis.</text>
</comment>
<comment type="similarity">
    <text evidence="2 6">Belongs to the dTDP-4-dehydrorhamnose reductase family.</text>
</comment>
<comment type="catalytic activity">
    <reaction evidence="5">
        <text>dTDP-beta-L-rhamnose + NADP(+) = dTDP-4-dehydro-beta-L-rhamnose + NADPH + H(+)</text>
        <dbReference type="Rhea" id="RHEA:21796"/>
        <dbReference type="ChEBI" id="CHEBI:15378"/>
        <dbReference type="ChEBI" id="CHEBI:57510"/>
        <dbReference type="ChEBI" id="CHEBI:57783"/>
        <dbReference type="ChEBI" id="CHEBI:58349"/>
        <dbReference type="ChEBI" id="CHEBI:62830"/>
        <dbReference type="EC" id="1.1.1.133"/>
    </reaction>
</comment>
<feature type="domain" description="RmlD-like substrate binding" evidence="7">
    <location>
        <begin position="6"/>
        <end position="294"/>
    </location>
</feature>
<comment type="function">
    <text evidence="6">Catalyzes the reduction of dTDP-6-deoxy-L-lyxo-4-hexulose to yield dTDP-L-rhamnose.</text>
</comment>
<dbReference type="PANTHER" id="PTHR10491:SF4">
    <property type="entry name" value="METHIONINE ADENOSYLTRANSFERASE 2 SUBUNIT BETA"/>
    <property type="match status" value="1"/>
</dbReference>
<dbReference type="InterPro" id="IPR005913">
    <property type="entry name" value="dTDP_dehydrorham_reduct"/>
</dbReference>
<dbReference type="AlphaFoldDB" id="A0A5B9EBB3"/>
<dbReference type="Pfam" id="PF04321">
    <property type="entry name" value="RmlD_sub_bind"/>
    <property type="match status" value="1"/>
</dbReference>
<evidence type="ECO:0000256" key="2">
    <source>
        <dbReference type="ARBA" id="ARBA00010944"/>
    </source>
</evidence>